<dbReference type="Pfam" id="PF00701">
    <property type="entry name" value="DHDPS"/>
    <property type="match status" value="1"/>
</dbReference>
<evidence type="ECO:0000256" key="1">
    <source>
        <dbReference type="SAM" id="MobiDB-lite"/>
    </source>
</evidence>
<dbReference type="InterPro" id="IPR013785">
    <property type="entry name" value="Aldolase_TIM"/>
</dbReference>
<reference evidence="2 3" key="1">
    <citation type="submission" date="2015-11" db="EMBL/GenBank/DDBJ databases">
        <title>Aspergillus lentulus strain IFM 54703T.</title>
        <authorList>
            <person name="Kusuya Y."/>
            <person name="Sakai K."/>
            <person name="Kamei K."/>
            <person name="Takahashi H."/>
            <person name="Yaguchi T."/>
        </authorList>
    </citation>
    <scope>NUCLEOTIDE SEQUENCE [LARGE SCALE GENOMIC DNA]</scope>
    <source>
        <strain evidence="2 3">IFM 54703</strain>
    </source>
</reference>
<dbReference type="Gene3D" id="3.20.20.70">
    <property type="entry name" value="Aldolase class I"/>
    <property type="match status" value="1"/>
</dbReference>
<feature type="compositionally biased region" description="Polar residues" evidence="1">
    <location>
        <begin position="469"/>
        <end position="493"/>
    </location>
</feature>
<dbReference type="PANTHER" id="PTHR12128:SF52">
    <property type="entry name" value="4-HYDROXY-2-OXOGLUTARATE ALDOLASE, MITOCHONDRIAL-RELATED"/>
    <property type="match status" value="1"/>
</dbReference>
<dbReference type="SMART" id="SM01130">
    <property type="entry name" value="DHDPS"/>
    <property type="match status" value="1"/>
</dbReference>
<protein>
    <submittedName>
        <fullName evidence="2">Probable 4-hydroxy-2-oxoglutarate aldolase, mitochondrial</fullName>
    </submittedName>
</protein>
<gene>
    <name evidence="2" type="ORF">ALT_3638</name>
</gene>
<name>A0AAN4PGJ6_ASPLE</name>
<dbReference type="PANTHER" id="PTHR12128">
    <property type="entry name" value="DIHYDRODIPICOLINATE SYNTHASE"/>
    <property type="match status" value="1"/>
</dbReference>
<dbReference type="CDD" id="cd00408">
    <property type="entry name" value="DHDPS-like"/>
    <property type="match status" value="1"/>
</dbReference>
<dbReference type="EMBL" id="BCLY01000008">
    <property type="protein sequence ID" value="GAQ06317.1"/>
    <property type="molecule type" value="Genomic_DNA"/>
</dbReference>
<accession>A0AAN4PGJ6</accession>
<comment type="caution">
    <text evidence="2">The sequence shown here is derived from an EMBL/GenBank/DDBJ whole genome shotgun (WGS) entry which is preliminary data.</text>
</comment>
<dbReference type="Proteomes" id="UP000051487">
    <property type="component" value="Unassembled WGS sequence"/>
</dbReference>
<proteinExistence type="predicted"/>
<sequence>MASKLVPEIIIQILKNFETVEEVVVCASACRRFHDVWLCHAPQIIWSIAQKQILALDDALMAVRATEIVLESFQKEELPPDPFPLSTLSGAVRRPSLREFRQVRDFEHLAKCAEQIYVGDEEDLKNEIQRDQSDGAALWVLWRERFHSSIYRVLLAGAVLYRAYQEPMYFAANWGLPNFLEKYVEALASDDMSSEPVGGDELDYLMTFAPYKLGEGGGIHGSFKALGEFLVQQGKKRAHQFNLHEQTTEILPPFAAPQGLSSSEAAVVFVELGQLLFALEVLTGIQDRQPIIVNGNGSEEHGRTRVAPDLLYKPARTTPVVLFGTFFPEYISTPAKAADAVDSHLVATPVSRTSQTRSGVGFQHIYQFLYDLHRMAGRDNEFSSQNPARYPHHQFFEYMLREYLELQFVDSEFDCHYDEFREDGFIFAERDDLLTASEFTETSDMTALAALFEPNTPTHLNMADKDASKTPNTNTIYSQSHRSQTYSSTNNPPSEEHPRRALKPGLYVPLLAFFSPETEELDESTVAQHAIRMAKAGAMGLITQGIYGEAAHLSHTERARITRTTRHAVAAAGYPQLPLIAGCGAPSTSETIELCQDAFESGADYALILPPSTYKAQYTLPSLKAYFEDVAGASPIPVLLYNYPAVTGVDLDAETLASLAGHPNLVGCKLTCNDMGKLNRVVAAVQPATAAERGSGFMCFGGSADATLQTLVGGGSGVVAGLANIAPKACVRLVELYHLGEMEEARRLQGVVARADRVATQGGVGAIKSALSVWFGYGGYARRPLRGTEAEEKNESGAEGLKEVVVLEKRL</sequence>
<dbReference type="InterPro" id="IPR002220">
    <property type="entry name" value="DapA-like"/>
</dbReference>
<dbReference type="PRINTS" id="PR00146">
    <property type="entry name" value="DHPICSNTHASE"/>
</dbReference>
<organism evidence="2 3">
    <name type="scientific">Aspergillus lentulus</name>
    <dbReference type="NCBI Taxonomy" id="293939"/>
    <lineage>
        <taxon>Eukaryota</taxon>
        <taxon>Fungi</taxon>
        <taxon>Dikarya</taxon>
        <taxon>Ascomycota</taxon>
        <taxon>Pezizomycotina</taxon>
        <taxon>Eurotiomycetes</taxon>
        <taxon>Eurotiomycetidae</taxon>
        <taxon>Eurotiales</taxon>
        <taxon>Aspergillaceae</taxon>
        <taxon>Aspergillus</taxon>
        <taxon>Aspergillus subgen. Fumigati</taxon>
    </lineage>
</organism>
<evidence type="ECO:0000313" key="3">
    <source>
        <dbReference type="Proteomes" id="UP000051487"/>
    </source>
</evidence>
<dbReference type="SUPFAM" id="SSF51569">
    <property type="entry name" value="Aldolase"/>
    <property type="match status" value="1"/>
</dbReference>
<dbReference type="GO" id="GO:0008840">
    <property type="term" value="F:4-hydroxy-tetrahydrodipicolinate synthase activity"/>
    <property type="evidence" value="ECO:0007669"/>
    <property type="project" value="TreeGrafter"/>
</dbReference>
<dbReference type="AlphaFoldDB" id="A0AAN4PGJ6"/>
<feature type="region of interest" description="Disordered" evidence="1">
    <location>
        <begin position="462"/>
        <end position="501"/>
    </location>
</feature>
<evidence type="ECO:0000313" key="2">
    <source>
        <dbReference type="EMBL" id="GAQ06317.1"/>
    </source>
</evidence>